<keyword evidence="3 5" id="KW-0663">Pyridoxal phosphate</keyword>
<evidence type="ECO:0000313" key="8">
    <source>
        <dbReference type="Proteomes" id="UP000307217"/>
    </source>
</evidence>
<dbReference type="InterPro" id="IPR021115">
    <property type="entry name" value="Pyridoxal-P_BS"/>
</dbReference>
<dbReference type="Gene3D" id="3.40.640.10">
    <property type="entry name" value="Type I PLP-dependent aspartate aminotransferase-like (Major domain)"/>
    <property type="match status" value="1"/>
</dbReference>
<dbReference type="PROSITE" id="PS00392">
    <property type="entry name" value="DDC_GAD_HDC_YDC"/>
    <property type="match status" value="1"/>
</dbReference>
<reference evidence="8" key="2">
    <citation type="submission" date="2019-06" db="EMBL/GenBank/DDBJ databases">
        <title>Co-occurence of chitin degradation, pigmentation and bioactivity in marine Pseudoalteromonas.</title>
        <authorList>
            <person name="Sonnenschein E.C."/>
            <person name="Bech P.K."/>
        </authorList>
    </citation>
    <scope>NUCLEOTIDE SEQUENCE [LARGE SCALE GENOMIC DNA]</scope>
    <source>
        <strain evidence="8">S3790</strain>
    </source>
</reference>
<dbReference type="GO" id="GO:0005737">
    <property type="term" value="C:cytoplasm"/>
    <property type="evidence" value="ECO:0007669"/>
    <property type="project" value="TreeGrafter"/>
</dbReference>
<dbReference type="EMBL" id="PNBX01000055">
    <property type="protein sequence ID" value="TMO67512.1"/>
    <property type="molecule type" value="Genomic_DNA"/>
</dbReference>
<dbReference type="Pfam" id="PF00282">
    <property type="entry name" value="Pyridoxal_deC"/>
    <property type="match status" value="1"/>
</dbReference>
<keyword evidence="7" id="KW-0032">Aminotransferase</keyword>
<organism evidence="7 8">
    <name type="scientific">Pseudoalteromonas aurantia</name>
    <dbReference type="NCBI Taxonomy" id="43654"/>
    <lineage>
        <taxon>Bacteria</taxon>
        <taxon>Pseudomonadati</taxon>
        <taxon>Pseudomonadota</taxon>
        <taxon>Gammaproteobacteria</taxon>
        <taxon>Alteromonadales</taxon>
        <taxon>Pseudoalteromonadaceae</taxon>
        <taxon>Pseudoalteromonas</taxon>
    </lineage>
</organism>
<dbReference type="InterPro" id="IPR015424">
    <property type="entry name" value="PyrdxlP-dep_Trfase"/>
</dbReference>
<dbReference type="GO" id="GO:0008483">
    <property type="term" value="F:transaminase activity"/>
    <property type="evidence" value="ECO:0007669"/>
    <property type="project" value="UniProtKB-KW"/>
</dbReference>
<evidence type="ECO:0000256" key="2">
    <source>
        <dbReference type="ARBA" id="ARBA00009533"/>
    </source>
</evidence>
<keyword evidence="7" id="KW-0808">Transferase</keyword>
<sequence length="456" mass="49534">MQYTSDIQKSMIGLLEAQFCQFRDQLDARDVASKNQTLATLPMPEHGAGLNDFYQFFNQHVVGNLSASNGGRYWGFVTGGANPCATFADWLVSLFNQNVAQRGDSIASELELHTLAWLCDLFFLPEEFKGVFTTGATAANVLGALSARQCLGKQQGMDVALDGMAGLAIEIYAATPHASMVQSLGMAGFGQKSWHQVRTLSNSEAMCTDSLAHMLSNSNCKGKFVIASAATVTGTDFDDLRAISQLCKLHGAWLHVDAAFGIFERLLTGPNGKTAGIECADSITLDCHKWLNVPYDCGVFLTRQPRYLVQTCDVQAPYLNTTSGGTNFRSMGIENSRRFRALPVLATLIGYGKEGIKKQIQNNITSAQAFAQWLAKSEYYELVKSCELNVVLFCPNASHSLKSVEACLAAINASGRVFMTPGVWQGKPIIRAALSNWETSESDIEQVTTLLQALGV</sequence>
<feature type="modified residue" description="N6-(pyridoxal phosphate)lysine" evidence="5">
    <location>
        <position position="289"/>
    </location>
</feature>
<evidence type="ECO:0000256" key="3">
    <source>
        <dbReference type="ARBA" id="ARBA00022898"/>
    </source>
</evidence>
<accession>A0A5S3V6Y6</accession>
<dbReference type="GO" id="GO:0016831">
    <property type="term" value="F:carboxy-lyase activity"/>
    <property type="evidence" value="ECO:0007669"/>
    <property type="project" value="InterPro"/>
</dbReference>
<evidence type="ECO:0000313" key="7">
    <source>
        <dbReference type="EMBL" id="TMO67512.1"/>
    </source>
</evidence>
<proteinExistence type="inferred from homology"/>
<evidence type="ECO:0000256" key="5">
    <source>
        <dbReference type="PIRSR" id="PIRSR602129-50"/>
    </source>
</evidence>
<dbReference type="PANTHER" id="PTHR11999">
    <property type="entry name" value="GROUP II PYRIDOXAL-5-PHOSPHATE DECARBOXYLASE"/>
    <property type="match status" value="1"/>
</dbReference>
<dbReference type="PANTHER" id="PTHR11999:SF165">
    <property type="entry name" value="DECARBOXYLASE, PUTATIVE (AFU_ORTHOLOGUE AFUA_2G04980)-RELATED"/>
    <property type="match status" value="1"/>
</dbReference>
<dbReference type="SUPFAM" id="SSF53383">
    <property type="entry name" value="PLP-dependent transferases"/>
    <property type="match status" value="1"/>
</dbReference>
<dbReference type="GO" id="GO:0019752">
    <property type="term" value="P:carboxylic acid metabolic process"/>
    <property type="evidence" value="ECO:0007669"/>
    <property type="project" value="InterPro"/>
</dbReference>
<dbReference type="OrthoDB" id="9803665at2"/>
<evidence type="ECO:0000256" key="1">
    <source>
        <dbReference type="ARBA" id="ARBA00001933"/>
    </source>
</evidence>
<dbReference type="Proteomes" id="UP000307217">
    <property type="component" value="Unassembled WGS sequence"/>
</dbReference>
<keyword evidence="4 6" id="KW-0456">Lyase</keyword>
<dbReference type="RefSeq" id="WP_138592313.1">
    <property type="nucleotide sequence ID" value="NZ_PNBX01000055.1"/>
</dbReference>
<evidence type="ECO:0000256" key="4">
    <source>
        <dbReference type="ARBA" id="ARBA00023239"/>
    </source>
</evidence>
<dbReference type="Gene3D" id="3.90.1150.10">
    <property type="entry name" value="Aspartate Aminotransferase, domain 1"/>
    <property type="match status" value="1"/>
</dbReference>
<evidence type="ECO:0000256" key="6">
    <source>
        <dbReference type="RuleBase" id="RU000382"/>
    </source>
</evidence>
<reference evidence="7 8" key="1">
    <citation type="submission" date="2018-01" db="EMBL/GenBank/DDBJ databases">
        <authorList>
            <person name="Paulsen S."/>
            <person name="Gram L.K."/>
        </authorList>
    </citation>
    <scope>NUCLEOTIDE SEQUENCE [LARGE SCALE GENOMIC DNA]</scope>
    <source>
        <strain evidence="7 8">S3790</strain>
    </source>
</reference>
<name>A0A5S3V6Y6_9GAMM</name>
<comment type="similarity">
    <text evidence="2 6">Belongs to the group II decarboxylase family.</text>
</comment>
<comment type="caution">
    <text evidence="7">The sequence shown here is derived from an EMBL/GenBank/DDBJ whole genome shotgun (WGS) entry which is preliminary data.</text>
</comment>
<protein>
    <submittedName>
        <fullName evidence="7">Aspartate aminotransferase family protein</fullName>
    </submittedName>
</protein>
<dbReference type="InterPro" id="IPR002129">
    <property type="entry name" value="PyrdxlP-dep_de-COase"/>
</dbReference>
<dbReference type="InterPro" id="IPR015421">
    <property type="entry name" value="PyrdxlP-dep_Trfase_major"/>
</dbReference>
<dbReference type="GO" id="GO:0030170">
    <property type="term" value="F:pyridoxal phosphate binding"/>
    <property type="evidence" value="ECO:0007669"/>
    <property type="project" value="InterPro"/>
</dbReference>
<gene>
    <name evidence="7" type="ORF">CWC19_13280</name>
</gene>
<dbReference type="InterPro" id="IPR015422">
    <property type="entry name" value="PyrdxlP-dep_Trfase_small"/>
</dbReference>
<comment type="cofactor">
    <cofactor evidence="1 5 6">
        <name>pyridoxal 5'-phosphate</name>
        <dbReference type="ChEBI" id="CHEBI:597326"/>
    </cofactor>
</comment>
<dbReference type="InterPro" id="IPR010977">
    <property type="entry name" value="Aromatic_deC"/>
</dbReference>
<dbReference type="AlphaFoldDB" id="A0A5S3V6Y6"/>